<proteinExistence type="predicted"/>
<feature type="region of interest" description="Disordered" evidence="1">
    <location>
        <begin position="1"/>
        <end position="27"/>
    </location>
</feature>
<name>A0A1V4KNH0_PATFA</name>
<protein>
    <submittedName>
        <fullName evidence="2">Uncharacterized protein</fullName>
    </submittedName>
</protein>
<keyword evidence="3" id="KW-1185">Reference proteome</keyword>
<evidence type="ECO:0000313" key="3">
    <source>
        <dbReference type="Proteomes" id="UP000190648"/>
    </source>
</evidence>
<organism evidence="2 3">
    <name type="scientific">Patagioenas fasciata monilis</name>
    <dbReference type="NCBI Taxonomy" id="372326"/>
    <lineage>
        <taxon>Eukaryota</taxon>
        <taxon>Metazoa</taxon>
        <taxon>Chordata</taxon>
        <taxon>Craniata</taxon>
        <taxon>Vertebrata</taxon>
        <taxon>Euteleostomi</taxon>
        <taxon>Archelosauria</taxon>
        <taxon>Archosauria</taxon>
        <taxon>Dinosauria</taxon>
        <taxon>Saurischia</taxon>
        <taxon>Theropoda</taxon>
        <taxon>Coelurosauria</taxon>
        <taxon>Aves</taxon>
        <taxon>Neognathae</taxon>
        <taxon>Neoaves</taxon>
        <taxon>Columbimorphae</taxon>
        <taxon>Columbiformes</taxon>
        <taxon>Columbidae</taxon>
        <taxon>Patagioenas</taxon>
    </lineage>
</organism>
<accession>A0A1V4KNH0</accession>
<reference evidence="2 3" key="1">
    <citation type="submission" date="2016-02" db="EMBL/GenBank/DDBJ databases">
        <title>Band-tailed pigeon sequencing and assembly.</title>
        <authorList>
            <person name="Soares A.E."/>
            <person name="Novak B.J."/>
            <person name="Rice E.S."/>
            <person name="O'Connell B."/>
            <person name="Chang D."/>
            <person name="Weber S."/>
            <person name="Shapiro B."/>
        </authorList>
    </citation>
    <scope>NUCLEOTIDE SEQUENCE [LARGE SCALE GENOMIC DNA]</scope>
    <source>
        <strain evidence="2">BTP2013</strain>
        <tissue evidence="2">Blood</tissue>
    </source>
</reference>
<dbReference type="EMBL" id="LSYS01002427">
    <property type="protein sequence ID" value="OPJ86000.1"/>
    <property type="molecule type" value="Genomic_DNA"/>
</dbReference>
<dbReference type="AlphaFoldDB" id="A0A1V4KNH0"/>
<gene>
    <name evidence="2" type="ORF">AV530_011211</name>
</gene>
<evidence type="ECO:0000256" key="1">
    <source>
        <dbReference type="SAM" id="MobiDB-lite"/>
    </source>
</evidence>
<sequence length="77" mass="8517">MVATGAEANGRRKKNRPRKSVSVNLAGRGGEGWRLGRRTGTALLERHLRRKYCPSRQCWGMSEAYKCLQADGLGDGL</sequence>
<dbReference type="Proteomes" id="UP000190648">
    <property type="component" value="Unassembled WGS sequence"/>
</dbReference>
<comment type="caution">
    <text evidence="2">The sequence shown here is derived from an EMBL/GenBank/DDBJ whole genome shotgun (WGS) entry which is preliminary data.</text>
</comment>
<evidence type="ECO:0000313" key="2">
    <source>
        <dbReference type="EMBL" id="OPJ86000.1"/>
    </source>
</evidence>